<dbReference type="Proteomes" id="UP000693892">
    <property type="component" value="Unassembled WGS sequence"/>
</dbReference>
<dbReference type="EMBL" id="CAJVAP010000033">
    <property type="protein sequence ID" value="CAG7619587.1"/>
    <property type="molecule type" value="Genomic_DNA"/>
</dbReference>
<reference evidence="3" key="1">
    <citation type="submission" date="2021-06" db="EMBL/GenBank/DDBJ databases">
        <authorList>
            <person name="Criscuolo A."/>
        </authorList>
    </citation>
    <scope>NUCLEOTIDE SEQUENCE</scope>
    <source>
        <strain evidence="3">CIP111803</strain>
    </source>
</reference>
<sequence>MNNASLFRISFVCTGNICRSPMGDVIFQSLAEEQGLGARYAVTSRGTHGYHVGKGADPRTVAALAAAGYDGSAHRAAQLSTADIESNDLLIALDRGHERRMLELGAEPARLALLTAFDPESPRDPDVFDPYYSDDTAFEQVLAQVERSCRALLAELAR</sequence>
<gene>
    <name evidence="3" type="primary">ptpA</name>
    <name evidence="3" type="ORF">LEUCIP111803_02304</name>
</gene>
<dbReference type="AlphaFoldDB" id="A0A916K188"/>
<dbReference type="PANTHER" id="PTHR11717:SF7">
    <property type="entry name" value="LOW MOLECULAR WEIGHT PHOSPHOTYROSINE PROTEIN PHOSPHATASE"/>
    <property type="match status" value="1"/>
</dbReference>
<evidence type="ECO:0000256" key="1">
    <source>
        <dbReference type="ARBA" id="ARBA00013064"/>
    </source>
</evidence>
<accession>A0A916K188</accession>
<dbReference type="Pfam" id="PF01451">
    <property type="entry name" value="LMWPc"/>
    <property type="match status" value="1"/>
</dbReference>
<organism evidence="3 4">
    <name type="scientific">Leucobacter soli</name>
    <dbReference type="NCBI Taxonomy" id="2812850"/>
    <lineage>
        <taxon>Bacteria</taxon>
        <taxon>Bacillati</taxon>
        <taxon>Actinomycetota</taxon>
        <taxon>Actinomycetes</taxon>
        <taxon>Micrococcales</taxon>
        <taxon>Microbacteriaceae</taxon>
        <taxon>Leucobacter</taxon>
    </lineage>
</organism>
<proteinExistence type="predicted"/>
<name>A0A916K188_9MICO</name>
<dbReference type="EC" id="3.1.3.48" evidence="1"/>
<evidence type="ECO:0000259" key="2">
    <source>
        <dbReference type="SMART" id="SM00226"/>
    </source>
</evidence>
<keyword evidence="3" id="KW-0378">Hydrolase</keyword>
<dbReference type="InterPro" id="IPR023485">
    <property type="entry name" value="Ptyr_pPase"/>
</dbReference>
<protein>
    <recommendedName>
        <fullName evidence="1">protein-tyrosine-phosphatase</fullName>
        <ecNumber evidence="1">3.1.3.48</ecNumber>
    </recommendedName>
</protein>
<evidence type="ECO:0000313" key="4">
    <source>
        <dbReference type="Proteomes" id="UP000693892"/>
    </source>
</evidence>
<dbReference type="PANTHER" id="PTHR11717">
    <property type="entry name" value="LOW MOLECULAR WEIGHT PROTEIN TYROSINE PHOSPHATASE"/>
    <property type="match status" value="1"/>
</dbReference>
<dbReference type="GO" id="GO:0004725">
    <property type="term" value="F:protein tyrosine phosphatase activity"/>
    <property type="evidence" value="ECO:0007669"/>
    <property type="project" value="UniProtKB-EC"/>
</dbReference>
<evidence type="ECO:0000313" key="3">
    <source>
        <dbReference type="EMBL" id="CAG7619587.1"/>
    </source>
</evidence>
<dbReference type="RefSeq" id="WP_218116233.1">
    <property type="nucleotide sequence ID" value="NZ_CAJVAP010000033.1"/>
</dbReference>
<comment type="caution">
    <text evidence="3">The sequence shown here is derived from an EMBL/GenBank/DDBJ whole genome shotgun (WGS) entry which is preliminary data.</text>
</comment>
<dbReference type="CDD" id="cd16343">
    <property type="entry name" value="LMWPTP"/>
    <property type="match status" value="1"/>
</dbReference>
<feature type="domain" description="Phosphotyrosine protein phosphatase I" evidence="2">
    <location>
        <begin position="7"/>
        <end position="155"/>
    </location>
</feature>
<dbReference type="SMART" id="SM00226">
    <property type="entry name" value="LMWPc"/>
    <property type="match status" value="1"/>
</dbReference>
<dbReference type="InterPro" id="IPR050438">
    <property type="entry name" value="LMW_PTPase"/>
</dbReference>
<keyword evidence="4" id="KW-1185">Reference proteome</keyword>